<evidence type="ECO:0000313" key="1">
    <source>
        <dbReference type="EMBL" id="TKA50547.1"/>
    </source>
</evidence>
<reference evidence="1 2" key="1">
    <citation type="submission" date="2017-03" db="EMBL/GenBank/DDBJ databases">
        <title>Genomes of endolithic fungi from Antarctica.</title>
        <authorList>
            <person name="Coleine C."/>
            <person name="Masonjones S."/>
            <person name="Stajich J.E."/>
        </authorList>
    </citation>
    <scope>NUCLEOTIDE SEQUENCE [LARGE SCALE GENOMIC DNA]</scope>
    <source>
        <strain evidence="1 2">CCFEE 5184</strain>
    </source>
</reference>
<feature type="non-terminal residue" evidence="1">
    <location>
        <position position="159"/>
    </location>
</feature>
<dbReference type="AlphaFoldDB" id="A0A4U0VME6"/>
<sequence>MGYSERYCQICGVGFNIGRLRKADEPESAAWAGYGSDFCVNTDCSDPCKADGCSDIARQSSDTDDLEHIAGPGCTLASGYSGWRITVEEIENTLRCQCLAAKLEDWAPEPGDSDFEVEAKHCFLTGISSTSPDEFDVHGLVPVRHGIGETMIENTTQGD</sequence>
<dbReference type="EMBL" id="NAJQ01001955">
    <property type="protein sequence ID" value="TKA50547.1"/>
    <property type="molecule type" value="Genomic_DNA"/>
</dbReference>
<comment type="caution">
    <text evidence="1">The sequence shown here is derived from an EMBL/GenBank/DDBJ whole genome shotgun (WGS) entry which is preliminary data.</text>
</comment>
<accession>A0A4U0VME6</accession>
<dbReference type="Proteomes" id="UP000309340">
    <property type="component" value="Unassembled WGS sequence"/>
</dbReference>
<evidence type="ECO:0000313" key="2">
    <source>
        <dbReference type="Proteomes" id="UP000309340"/>
    </source>
</evidence>
<proteinExistence type="predicted"/>
<keyword evidence="2" id="KW-1185">Reference proteome</keyword>
<organism evidence="1 2">
    <name type="scientific">Friedmanniomyces simplex</name>
    <dbReference type="NCBI Taxonomy" id="329884"/>
    <lineage>
        <taxon>Eukaryota</taxon>
        <taxon>Fungi</taxon>
        <taxon>Dikarya</taxon>
        <taxon>Ascomycota</taxon>
        <taxon>Pezizomycotina</taxon>
        <taxon>Dothideomycetes</taxon>
        <taxon>Dothideomycetidae</taxon>
        <taxon>Mycosphaerellales</taxon>
        <taxon>Teratosphaeriaceae</taxon>
        <taxon>Friedmanniomyces</taxon>
    </lineage>
</organism>
<dbReference type="STRING" id="329884.A0A4U0VME6"/>
<name>A0A4U0VME6_9PEZI</name>
<gene>
    <name evidence="1" type="ORF">B0A55_12851</name>
</gene>
<protein>
    <submittedName>
        <fullName evidence="1">Uncharacterized protein</fullName>
    </submittedName>
</protein>
<dbReference type="OrthoDB" id="40579at2759"/>